<protein>
    <submittedName>
        <fullName evidence="1">Uncharacterized protein</fullName>
    </submittedName>
</protein>
<name>A0A3E0K5S8_9BACI</name>
<proteinExistence type="predicted"/>
<gene>
    <name evidence="1" type="ORF">C6P37_07565</name>
</gene>
<dbReference type="EMBL" id="QEWE01000015">
    <property type="protein sequence ID" value="REJ29079.1"/>
    <property type="molecule type" value="Genomic_DNA"/>
</dbReference>
<dbReference type="AlphaFoldDB" id="A0A3E0K5S8"/>
<dbReference type="Proteomes" id="UP000257014">
    <property type="component" value="Unassembled WGS sequence"/>
</dbReference>
<sequence>MGKPSLGKRSEGPARPFSMACRIFSVLRCPKRAAFFIWPGGGASGVDGRHFFAAKGWSGMRTEGRPFVMEGRTAFVNGRAVVFY</sequence>
<evidence type="ECO:0000313" key="2">
    <source>
        <dbReference type="Proteomes" id="UP000257014"/>
    </source>
</evidence>
<accession>A0A3E0K5S8</accession>
<organism evidence="1 2">
    <name type="scientific">Caldibacillus debilis</name>
    <dbReference type="NCBI Taxonomy" id="301148"/>
    <lineage>
        <taxon>Bacteria</taxon>
        <taxon>Bacillati</taxon>
        <taxon>Bacillota</taxon>
        <taxon>Bacilli</taxon>
        <taxon>Bacillales</taxon>
        <taxon>Bacillaceae</taxon>
        <taxon>Caldibacillus</taxon>
    </lineage>
</organism>
<comment type="caution">
    <text evidence="1">The sequence shown here is derived from an EMBL/GenBank/DDBJ whole genome shotgun (WGS) entry which is preliminary data.</text>
</comment>
<evidence type="ECO:0000313" key="1">
    <source>
        <dbReference type="EMBL" id="REJ29079.1"/>
    </source>
</evidence>
<reference evidence="1 2" key="1">
    <citation type="submission" date="2018-03" db="EMBL/GenBank/DDBJ databases">
        <authorList>
            <person name="Keele B.F."/>
        </authorList>
    </citation>
    <scope>NUCLEOTIDE SEQUENCE [LARGE SCALE GENOMIC DNA]</scope>
    <source>
        <strain evidence="1">ZCTH4_d</strain>
    </source>
</reference>